<evidence type="ECO:0000259" key="9">
    <source>
        <dbReference type="PROSITE" id="PS50850"/>
    </source>
</evidence>
<name>A0AAU2JZ82_9ACTN</name>
<dbReference type="PANTHER" id="PTHR42718:SF9">
    <property type="entry name" value="MAJOR FACILITATOR SUPERFAMILY MULTIDRUG TRANSPORTER MFSC"/>
    <property type="match status" value="1"/>
</dbReference>
<sequence>MNEDEGEDDGKSEGESEGEGEIGTRLFPPRDRAVIAAASLAMLLVQMDWFALNLMLPVIARDFRTQATDLQWLVSGYMLSLGALMIVGGRAADLFGRRRVLVWGLVGFAALSVVCSAAQNEGWLIGGRVVQGAAAAFVLPVAVAVVTAYFQDERQGRAVGTVLAFSAVGTALGPFVGGAFAEHVSWRAVFLLNVPVCVLAAVLMLRFVPETRDEHAVHGLDAPGVATLAGGITGIMLAVDQGPDWGWASAPTLVCLLGGAALLAAFAGIERRAEEPLLDLALLRNGPFVLVTAAGSVSNVVYCLVAVLSALYLQQVRGLSPLESGLVFLALSCGAGAASYWSGWLARRWRPESVMATGMLLSAVSLFALTWATPLALYTVVFGLVGVGVGLGWALTQVATQSYVPASRLAAASGFVLTSLVLLGAVAVAVASTALEAVSGSAARAATDGPATEAVLRVAAGLALMGAGALATLARPGRRAAR</sequence>
<dbReference type="InterPro" id="IPR036259">
    <property type="entry name" value="MFS_trans_sf"/>
</dbReference>
<keyword evidence="3 8" id="KW-0812">Transmembrane</keyword>
<dbReference type="Gene3D" id="1.20.1250.20">
    <property type="entry name" value="MFS general substrate transporter like domains"/>
    <property type="match status" value="1"/>
</dbReference>
<evidence type="ECO:0000256" key="3">
    <source>
        <dbReference type="ARBA" id="ARBA00022692"/>
    </source>
</evidence>
<evidence type="ECO:0000256" key="2">
    <source>
        <dbReference type="ARBA" id="ARBA00022448"/>
    </source>
</evidence>
<dbReference type="PRINTS" id="PR01036">
    <property type="entry name" value="TCRTETB"/>
</dbReference>
<dbReference type="GO" id="GO:0005886">
    <property type="term" value="C:plasma membrane"/>
    <property type="evidence" value="ECO:0007669"/>
    <property type="project" value="UniProtKB-SubCell"/>
</dbReference>
<dbReference type="GO" id="GO:0022857">
    <property type="term" value="F:transmembrane transporter activity"/>
    <property type="evidence" value="ECO:0007669"/>
    <property type="project" value="InterPro"/>
</dbReference>
<dbReference type="CDD" id="cd17321">
    <property type="entry name" value="MFS_MMR_MDR_like"/>
    <property type="match status" value="1"/>
</dbReference>
<evidence type="ECO:0000256" key="7">
    <source>
        <dbReference type="SAM" id="MobiDB-lite"/>
    </source>
</evidence>
<feature type="transmembrane region" description="Helical" evidence="8">
    <location>
        <begin position="186"/>
        <end position="208"/>
    </location>
</feature>
<evidence type="ECO:0000256" key="5">
    <source>
        <dbReference type="ARBA" id="ARBA00023136"/>
    </source>
</evidence>
<feature type="transmembrane region" description="Helical" evidence="8">
    <location>
        <begin position="454"/>
        <end position="474"/>
    </location>
</feature>
<dbReference type="GO" id="GO:0046677">
    <property type="term" value="P:response to antibiotic"/>
    <property type="evidence" value="ECO:0007669"/>
    <property type="project" value="UniProtKB-KW"/>
</dbReference>
<dbReference type="Gene3D" id="1.20.1720.10">
    <property type="entry name" value="Multidrug resistance protein D"/>
    <property type="match status" value="1"/>
</dbReference>
<dbReference type="InterPro" id="IPR011701">
    <property type="entry name" value="MFS"/>
</dbReference>
<feature type="transmembrane region" description="Helical" evidence="8">
    <location>
        <begin position="377"/>
        <end position="396"/>
    </location>
</feature>
<feature type="transmembrane region" description="Helical" evidence="8">
    <location>
        <begin position="72"/>
        <end position="88"/>
    </location>
</feature>
<feature type="region of interest" description="Disordered" evidence="7">
    <location>
        <begin position="1"/>
        <end position="25"/>
    </location>
</feature>
<dbReference type="PROSITE" id="PS00216">
    <property type="entry name" value="SUGAR_TRANSPORT_1"/>
    <property type="match status" value="1"/>
</dbReference>
<dbReference type="InterPro" id="IPR020846">
    <property type="entry name" value="MFS_dom"/>
</dbReference>
<proteinExistence type="predicted"/>
<feature type="transmembrane region" description="Helical" evidence="8">
    <location>
        <begin position="100"/>
        <end position="119"/>
    </location>
</feature>
<feature type="transmembrane region" description="Helical" evidence="8">
    <location>
        <begin position="162"/>
        <end position="180"/>
    </location>
</feature>
<evidence type="ECO:0000256" key="4">
    <source>
        <dbReference type="ARBA" id="ARBA00022989"/>
    </source>
</evidence>
<feature type="domain" description="Major facilitator superfamily (MFS) profile" evidence="9">
    <location>
        <begin position="34"/>
        <end position="478"/>
    </location>
</feature>
<feature type="transmembrane region" description="Helical" evidence="8">
    <location>
        <begin position="220"/>
        <end position="239"/>
    </location>
</feature>
<feature type="transmembrane region" description="Helical" evidence="8">
    <location>
        <begin position="408"/>
        <end position="434"/>
    </location>
</feature>
<organism evidence="10">
    <name type="scientific">Streptomyces sp. NBC_00049</name>
    <dbReference type="NCBI Taxonomy" id="2903617"/>
    <lineage>
        <taxon>Bacteria</taxon>
        <taxon>Bacillati</taxon>
        <taxon>Actinomycetota</taxon>
        <taxon>Actinomycetes</taxon>
        <taxon>Kitasatosporales</taxon>
        <taxon>Streptomycetaceae</taxon>
        <taxon>Streptomyces</taxon>
    </lineage>
</organism>
<dbReference type="PROSITE" id="PS50850">
    <property type="entry name" value="MFS"/>
    <property type="match status" value="1"/>
</dbReference>
<dbReference type="Pfam" id="PF07690">
    <property type="entry name" value="MFS_1"/>
    <property type="match status" value="1"/>
</dbReference>
<feature type="transmembrane region" description="Helical" evidence="8">
    <location>
        <begin position="131"/>
        <end position="150"/>
    </location>
</feature>
<keyword evidence="2" id="KW-0813">Transport</keyword>
<evidence type="ECO:0000256" key="8">
    <source>
        <dbReference type="SAM" id="Phobius"/>
    </source>
</evidence>
<evidence type="ECO:0000313" key="10">
    <source>
        <dbReference type="EMBL" id="WTU77401.1"/>
    </source>
</evidence>
<dbReference type="AlphaFoldDB" id="A0AAU2JZ82"/>
<feature type="transmembrane region" description="Helical" evidence="8">
    <location>
        <begin position="325"/>
        <end position="346"/>
    </location>
</feature>
<keyword evidence="5 8" id="KW-0472">Membrane</keyword>
<reference evidence="10" key="1">
    <citation type="submission" date="2022-10" db="EMBL/GenBank/DDBJ databases">
        <title>The complete genomes of actinobacterial strains from the NBC collection.</title>
        <authorList>
            <person name="Joergensen T.S."/>
            <person name="Alvarez Arevalo M."/>
            <person name="Sterndorff E.B."/>
            <person name="Faurdal D."/>
            <person name="Vuksanovic O."/>
            <person name="Mourched A.-S."/>
            <person name="Charusanti P."/>
            <person name="Shaw S."/>
            <person name="Blin K."/>
            <person name="Weber T."/>
        </authorList>
    </citation>
    <scope>NUCLEOTIDE SEQUENCE</scope>
    <source>
        <strain evidence="10">NBC_00049</strain>
    </source>
</reference>
<evidence type="ECO:0000256" key="6">
    <source>
        <dbReference type="ARBA" id="ARBA00023251"/>
    </source>
</evidence>
<comment type="subcellular location">
    <subcellularLocation>
        <location evidence="1">Cell membrane</location>
        <topology evidence="1">Multi-pass membrane protein</topology>
    </subcellularLocation>
</comment>
<evidence type="ECO:0000256" key="1">
    <source>
        <dbReference type="ARBA" id="ARBA00004651"/>
    </source>
</evidence>
<protein>
    <submittedName>
        <fullName evidence="10">MFS transporter</fullName>
    </submittedName>
</protein>
<feature type="transmembrane region" description="Helical" evidence="8">
    <location>
        <begin position="288"/>
        <end position="313"/>
    </location>
</feature>
<dbReference type="InterPro" id="IPR005829">
    <property type="entry name" value="Sugar_transporter_CS"/>
</dbReference>
<keyword evidence="4 8" id="KW-1133">Transmembrane helix</keyword>
<dbReference type="EMBL" id="CP108264">
    <property type="protein sequence ID" value="WTU77401.1"/>
    <property type="molecule type" value="Genomic_DNA"/>
</dbReference>
<accession>A0AAU2JZ82</accession>
<gene>
    <name evidence="10" type="ORF">OG327_31005</name>
</gene>
<feature type="transmembrane region" description="Helical" evidence="8">
    <location>
        <begin position="33"/>
        <end position="52"/>
    </location>
</feature>
<dbReference type="SUPFAM" id="SSF103473">
    <property type="entry name" value="MFS general substrate transporter"/>
    <property type="match status" value="1"/>
</dbReference>
<dbReference type="PANTHER" id="PTHR42718">
    <property type="entry name" value="MAJOR FACILITATOR SUPERFAMILY MULTIDRUG TRANSPORTER MFSC"/>
    <property type="match status" value="1"/>
</dbReference>
<feature type="transmembrane region" description="Helical" evidence="8">
    <location>
        <begin position="353"/>
        <end position="371"/>
    </location>
</feature>
<keyword evidence="6" id="KW-0046">Antibiotic resistance</keyword>
<feature type="transmembrane region" description="Helical" evidence="8">
    <location>
        <begin position="245"/>
        <end position="267"/>
    </location>
</feature>